<accession>A0AAV3YPJ4</accession>
<proteinExistence type="predicted"/>
<name>A0AAV3YPJ4_9GAST</name>
<sequence>MKCGSGFEEAFLDSENHASVSVGKLMKGKHYNRSLRMHKTVLEAVERLLFSAFQQHEKIDSLGEMAKEELNDISDSNSAICDERISSLKELLNVILQLNRMFVTVSWTNPHSFG</sequence>
<protein>
    <submittedName>
        <fullName evidence="1">Uncharacterized protein</fullName>
    </submittedName>
</protein>
<dbReference type="Proteomes" id="UP000735302">
    <property type="component" value="Unassembled WGS sequence"/>
</dbReference>
<organism evidence="1 2">
    <name type="scientific">Plakobranchus ocellatus</name>
    <dbReference type="NCBI Taxonomy" id="259542"/>
    <lineage>
        <taxon>Eukaryota</taxon>
        <taxon>Metazoa</taxon>
        <taxon>Spiralia</taxon>
        <taxon>Lophotrochozoa</taxon>
        <taxon>Mollusca</taxon>
        <taxon>Gastropoda</taxon>
        <taxon>Heterobranchia</taxon>
        <taxon>Euthyneura</taxon>
        <taxon>Panpulmonata</taxon>
        <taxon>Sacoglossa</taxon>
        <taxon>Placobranchoidea</taxon>
        <taxon>Plakobranchidae</taxon>
        <taxon>Plakobranchus</taxon>
    </lineage>
</organism>
<dbReference type="EMBL" id="BLXT01001388">
    <property type="protein sequence ID" value="GFN85200.1"/>
    <property type="molecule type" value="Genomic_DNA"/>
</dbReference>
<reference evidence="1 2" key="1">
    <citation type="journal article" date="2021" name="Elife">
        <title>Chloroplast acquisition without the gene transfer in kleptoplastic sea slugs, Plakobranchus ocellatus.</title>
        <authorList>
            <person name="Maeda T."/>
            <person name="Takahashi S."/>
            <person name="Yoshida T."/>
            <person name="Shimamura S."/>
            <person name="Takaki Y."/>
            <person name="Nagai Y."/>
            <person name="Toyoda A."/>
            <person name="Suzuki Y."/>
            <person name="Arimoto A."/>
            <person name="Ishii H."/>
            <person name="Satoh N."/>
            <person name="Nishiyama T."/>
            <person name="Hasebe M."/>
            <person name="Maruyama T."/>
            <person name="Minagawa J."/>
            <person name="Obokata J."/>
            <person name="Shigenobu S."/>
        </authorList>
    </citation>
    <scope>NUCLEOTIDE SEQUENCE [LARGE SCALE GENOMIC DNA]</scope>
</reference>
<evidence type="ECO:0000313" key="2">
    <source>
        <dbReference type="Proteomes" id="UP000735302"/>
    </source>
</evidence>
<keyword evidence="2" id="KW-1185">Reference proteome</keyword>
<gene>
    <name evidence="1" type="ORF">PoB_001170600</name>
</gene>
<dbReference type="AlphaFoldDB" id="A0AAV3YPJ4"/>
<comment type="caution">
    <text evidence="1">The sequence shown here is derived from an EMBL/GenBank/DDBJ whole genome shotgun (WGS) entry which is preliminary data.</text>
</comment>
<evidence type="ECO:0000313" key="1">
    <source>
        <dbReference type="EMBL" id="GFN85200.1"/>
    </source>
</evidence>